<dbReference type="AlphaFoldDB" id="A0AB72ZWY2"/>
<proteinExistence type="predicted"/>
<dbReference type="EMBL" id="ANFP01000001">
    <property type="protein sequence ID" value="EKQ72985.1"/>
    <property type="molecule type" value="Genomic_DNA"/>
</dbReference>
<reference evidence="2" key="1">
    <citation type="submission" date="2023-07" db="EMBL/GenBank/DDBJ databases">
        <authorList>
            <person name="Weinstock G."/>
            <person name="Sodergren E."/>
            <person name="Lobos E.A."/>
            <person name="Fulton L."/>
            <person name="Fulton R."/>
            <person name="Courtney L."/>
            <person name="Fronick C."/>
            <person name="O'Laughlin M."/>
            <person name="Godfrey J."/>
            <person name="Wilson R.M."/>
            <person name="Miner T."/>
            <person name="Farmer C."/>
            <person name="Delehaunty K."/>
            <person name="Cordes M."/>
            <person name="Minx P."/>
            <person name="Tomlinson C."/>
            <person name="Chen J."/>
            <person name="Wollam A."/>
            <person name="Pepin K.H."/>
            <person name="Bhonagiri V."/>
            <person name="Zhang X."/>
            <person name="Suruliraj S."/>
            <person name="Antonio M."/>
            <person name="Secka O."/>
            <person name="Thomas J."/>
            <person name="Warren W."/>
            <person name="Mitreva M."/>
            <person name="Mardis E.R."/>
            <person name="Wilson R.K."/>
        </authorList>
    </citation>
    <scope>NUCLEOTIDE SEQUENCE [LARGE SCALE GENOMIC DNA]</scope>
    <source>
        <strain evidence="2">GAM100Ai</strain>
    </source>
</reference>
<evidence type="ECO:0000313" key="1">
    <source>
        <dbReference type="EMBL" id="EKQ72985.1"/>
    </source>
</evidence>
<evidence type="ECO:0000313" key="2">
    <source>
        <dbReference type="Proteomes" id="UP000001345"/>
    </source>
</evidence>
<organism evidence="1 2">
    <name type="scientific">Helicobacter pylori GAM100Ai</name>
    <dbReference type="NCBI Taxonomy" id="1159019"/>
    <lineage>
        <taxon>Bacteria</taxon>
        <taxon>Pseudomonadati</taxon>
        <taxon>Campylobacterota</taxon>
        <taxon>Epsilonproteobacteria</taxon>
        <taxon>Campylobacterales</taxon>
        <taxon>Helicobacteraceae</taxon>
        <taxon>Helicobacter</taxon>
    </lineage>
</organism>
<comment type="caution">
    <text evidence="1">The sequence shown here is derived from an EMBL/GenBank/DDBJ whole genome shotgun (WGS) entry which is preliminary data.</text>
</comment>
<sequence length="39" mass="4537">MKNAIFFNLLLQINYSKNMPPSIKKQKSLNQAQVWELSA</sequence>
<gene>
    <name evidence="1" type="ORF">HMPREF1391_00001</name>
</gene>
<dbReference type="Proteomes" id="UP000001345">
    <property type="component" value="Unassembled WGS sequence"/>
</dbReference>
<name>A0AB72ZWY2_HELPX</name>
<protein>
    <recommendedName>
        <fullName evidence="3">Outer membrane protein</fullName>
    </recommendedName>
</protein>
<accession>A0AB72ZWY2</accession>
<evidence type="ECO:0008006" key="3">
    <source>
        <dbReference type="Google" id="ProtNLM"/>
    </source>
</evidence>